<evidence type="ECO:0000256" key="4">
    <source>
        <dbReference type="ARBA" id="ARBA00022777"/>
    </source>
</evidence>
<keyword evidence="3 6" id="KW-0547">Nucleotide-binding</keyword>
<dbReference type="Pfam" id="PF21127">
    <property type="entry name" value="ATG1-like_MIT2"/>
    <property type="match status" value="1"/>
</dbReference>
<dbReference type="GO" id="GO:0034045">
    <property type="term" value="C:phagophore assembly site membrane"/>
    <property type="evidence" value="ECO:0007669"/>
    <property type="project" value="TreeGrafter"/>
</dbReference>
<dbReference type="InterPro" id="IPR000719">
    <property type="entry name" value="Prot_kinase_dom"/>
</dbReference>
<dbReference type="PANTHER" id="PTHR24348:SF19">
    <property type="entry name" value="SERINE_THREONINE-PROTEIN KINASE ULK1"/>
    <property type="match status" value="1"/>
</dbReference>
<keyword evidence="5 6" id="KW-0067">ATP-binding</keyword>
<reference evidence="9" key="2">
    <citation type="submission" date="2025-08" db="UniProtKB">
        <authorList>
            <consortium name="Ensembl"/>
        </authorList>
    </citation>
    <scope>IDENTIFICATION</scope>
</reference>
<evidence type="ECO:0000256" key="1">
    <source>
        <dbReference type="ARBA" id="ARBA00012513"/>
    </source>
</evidence>
<evidence type="ECO:0000313" key="10">
    <source>
        <dbReference type="Proteomes" id="UP000472264"/>
    </source>
</evidence>
<dbReference type="InterPro" id="IPR022708">
    <property type="entry name" value="Atg1-like_tMIT"/>
</dbReference>
<dbReference type="GO" id="GO:0000045">
    <property type="term" value="P:autophagosome assembly"/>
    <property type="evidence" value="ECO:0007669"/>
    <property type="project" value="TreeGrafter"/>
</dbReference>
<evidence type="ECO:0000259" key="8">
    <source>
        <dbReference type="PROSITE" id="PS50011"/>
    </source>
</evidence>
<dbReference type="GO" id="GO:0000422">
    <property type="term" value="P:autophagy of mitochondrion"/>
    <property type="evidence" value="ECO:0007669"/>
    <property type="project" value="TreeGrafter"/>
</dbReference>
<evidence type="ECO:0000256" key="5">
    <source>
        <dbReference type="ARBA" id="ARBA00022840"/>
    </source>
</evidence>
<sequence length="691" mass="77336">MESVGKFEFNRKDLIGHGAFAVVFKGRHKERRDWEVAVKCINKKNLAKSQSLLGKEIKILKELKHENIVGLLDYQVRTVGLASLSFQYCNGGDLAEYLHSKGTLSEDTIRVFLQQIAQAMKVLQSKGILHRDLKPQNILLCHPEGRRSTSINISIKIADFGFARHLQTDTMAATLCGSPMYMAPEVIMSQNYDAKADLWSIGTIVYQCLTGKAPFHVSTHTCCTNTVIIPKETSSYLKNLLLGLLQRNHKERISFDEFFHHPFLEASSSTKKSPMLSYPSSGSGSSSSSLSTSHMASPQHSDGEMHRLQPKMRYSPTQNTAGFLLKEIANQNSRNTSSYTDDYVMVPAQFPSEYTCEVDGGSPIESCLIYSGKPVEFAGQKYSRSVPIPVPTQIQNYQRMEQNLQPVGLNGSIRHVLILAPGSVSYYYLMPLSNSVLFHSGPPFAVGFQCAESPPLAVFTIGSPSKGNTPPDGMIPRIFSGRSHTDALSDLRFTLAFVHCVMELASSKDTGLDAISCPDVSFLEQSLVTDQISLLSREWSYAEQLVLYMKAEEFLSSALRTAKDDIKQGRLLPSATVKQVIRKLNELYKNCVTYCRSLNNRLQTFLLDKQKLMDRFNGLTAEKLIYSHTVHMVKTAALDEMFHYGTASIQRYHRALLLMEGLSRLITEQRDIESVDKCKQCIERRLSALQN</sequence>
<evidence type="ECO:0000313" key="9">
    <source>
        <dbReference type="Ensembl" id="ENSENLP00000044899.1"/>
    </source>
</evidence>
<dbReference type="GO" id="GO:0048671">
    <property type="term" value="P:negative regulation of collateral sprouting"/>
    <property type="evidence" value="ECO:0007669"/>
    <property type="project" value="TreeGrafter"/>
</dbReference>
<dbReference type="PROSITE" id="PS00108">
    <property type="entry name" value="PROTEIN_KINASE_ST"/>
    <property type="match status" value="1"/>
</dbReference>
<dbReference type="InterPro" id="IPR011009">
    <property type="entry name" value="Kinase-like_dom_sf"/>
</dbReference>
<dbReference type="GO" id="GO:0048675">
    <property type="term" value="P:axon extension"/>
    <property type="evidence" value="ECO:0007669"/>
    <property type="project" value="TreeGrafter"/>
</dbReference>
<dbReference type="InterPro" id="IPR017441">
    <property type="entry name" value="Protein_kinase_ATP_BS"/>
</dbReference>
<dbReference type="GO" id="GO:0042594">
    <property type="term" value="P:response to starvation"/>
    <property type="evidence" value="ECO:0007669"/>
    <property type="project" value="TreeGrafter"/>
</dbReference>
<proteinExistence type="predicted"/>
<dbReference type="FunFam" id="1.10.510.10:FF:000493">
    <property type="entry name" value="serine/threonine-protein kinase unc-51 isoform X2"/>
    <property type="match status" value="1"/>
</dbReference>
<feature type="compositionally biased region" description="Low complexity" evidence="7">
    <location>
        <begin position="273"/>
        <end position="297"/>
    </location>
</feature>
<dbReference type="Gene3D" id="1.10.510.10">
    <property type="entry name" value="Transferase(Phosphotransferase) domain 1"/>
    <property type="match status" value="1"/>
</dbReference>
<dbReference type="EC" id="2.7.11.1" evidence="1"/>
<dbReference type="SUPFAM" id="SSF56112">
    <property type="entry name" value="Protein kinase-like (PK-like)"/>
    <property type="match status" value="1"/>
</dbReference>
<accession>A0A665WLG7</accession>
<dbReference type="Pfam" id="PF00069">
    <property type="entry name" value="Pkinase"/>
    <property type="match status" value="1"/>
</dbReference>
<evidence type="ECO:0000256" key="2">
    <source>
        <dbReference type="ARBA" id="ARBA00022679"/>
    </source>
</evidence>
<reference evidence="9" key="1">
    <citation type="submission" date="2021-04" db="EMBL/GenBank/DDBJ databases">
        <authorList>
            <consortium name="Wellcome Sanger Institute Data Sharing"/>
        </authorList>
    </citation>
    <scope>NUCLEOTIDE SEQUENCE [LARGE SCALE GENOMIC DNA]</scope>
</reference>
<dbReference type="Proteomes" id="UP000472264">
    <property type="component" value="Chromosome 9"/>
</dbReference>
<dbReference type="AlphaFoldDB" id="A0A665WLG7"/>
<dbReference type="InterPro" id="IPR045269">
    <property type="entry name" value="Atg1-like"/>
</dbReference>
<dbReference type="PROSITE" id="PS50011">
    <property type="entry name" value="PROTEIN_KINASE_DOM"/>
    <property type="match status" value="1"/>
</dbReference>
<dbReference type="Gene3D" id="3.30.200.20">
    <property type="entry name" value="Phosphorylase Kinase, domain 1"/>
    <property type="match status" value="1"/>
</dbReference>
<dbReference type="GO" id="GO:0005829">
    <property type="term" value="C:cytosol"/>
    <property type="evidence" value="ECO:0007669"/>
    <property type="project" value="TreeGrafter"/>
</dbReference>
<dbReference type="FunFam" id="3.30.200.20:FF:000149">
    <property type="entry name" value="serine/threonine-protein kinase unc-51 isoform X1"/>
    <property type="match status" value="1"/>
</dbReference>
<dbReference type="PROSITE" id="PS00107">
    <property type="entry name" value="PROTEIN_KINASE_ATP"/>
    <property type="match status" value="1"/>
</dbReference>
<dbReference type="GO" id="GO:0005524">
    <property type="term" value="F:ATP binding"/>
    <property type="evidence" value="ECO:0007669"/>
    <property type="project" value="UniProtKB-UniRule"/>
</dbReference>
<dbReference type="GO" id="GO:0061709">
    <property type="term" value="P:reticulophagy"/>
    <property type="evidence" value="ECO:0007669"/>
    <property type="project" value="TreeGrafter"/>
</dbReference>
<protein>
    <recommendedName>
        <fullName evidence="1">non-specific serine/threonine protein kinase</fullName>
        <ecNumber evidence="1">2.7.11.1</ecNumber>
    </recommendedName>
</protein>
<dbReference type="GO" id="GO:0005776">
    <property type="term" value="C:autophagosome"/>
    <property type="evidence" value="ECO:0007669"/>
    <property type="project" value="TreeGrafter"/>
</dbReference>
<name>A0A665WLG7_ECHNA</name>
<feature type="domain" description="Protein kinase" evidence="8">
    <location>
        <begin position="9"/>
        <end position="264"/>
    </location>
</feature>
<gene>
    <name evidence="9" type="primary">ulk1a</name>
</gene>
<keyword evidence="4" id="KW-0418">Kinase</keyword>
<evidence type="ECO:0000256" key="7">
    <source>
        <dbReference type="SAM" id="MobiDB-lite"/>
    </source>
</evidence>
<feature type="region of interest" description="Disordered" evidence="7">
    <location>
        <begin position="269"/>
        <end position="305"/>
    </location>
</feature>
<evidence type="ECO:0000256" key="6">
    <source>
        <dbReference type="PROSITE-ProRule" id="PRU10141"/>
    </source>
</evidence>
<feature type="binding site" evidence="6">
    <location>
        <position position="39"/>
    </location>
    <ligand>
        <name>ATP</name>
        <dbReference type="ChEBI" id="CHEBI:30616"/>
    </ligand>
</feature>
<keyword evidence="2" id="KW-0808">Transferase</keyword>
<dbReference type="GO" id="GO:0034727">
    <property type="term" value="P:piecemeal microautophagy of the nucleus"/>
    <property type="evidence" value="ECO:0007669"/>
    <property type="project" value="TreeGrafter"/>
</dbReference>
<dbReference type="PANTHER" id="PTHR24348">
    <property type="entry name" value="SERINE/THREONINE-PROTEIN KINASE UNC-51-RELATED"/>
    <property type="match status" value="1"/>
</dbReference>
<dbReference type="InterPro" id="IPR008271">
    <property type="entry name" value="Ser/Thr_kinase_AS"/>
</dbReference>
<organism evidence="9 10">
    <name type="scientific">Echeneis naucrates</name>
    <name type="common">Live sharksucker</name>
    <dbReference type="NCBI Taxonomy" id="173247"/>
    <lineage>
        <taxon>Eukaryota</taxon>
        <taxon>Metazoa</taxon>
        <taxon>Chordata</taxon>
        <taxon>Craniata</taxon>
        <taxon>Vertebrata</taxon>
        <taxon>Euteleostomi</taxon>
        <taxon>Actinopterygii</taxon>
        <taxon>Neopterygii</taxon>
        <taxon>Teleostei</taxon>
        <taxon>Neoteleostei</taxon>
        <taxon>Acanthomorphata</taxon>
        <taxon>Carangaria</taxon>
        <taxon>Carangiformes</taxon>
        <taxon>Echeneidae</taxon>
        <taxon>Echeneis</taxon>
    </lineage>
</organism>
<dbReference type="Pfam" id="PF12063">
    <property type="entry name" value="ATG1-like_MIT1"/>
    <property type="match status" value="1"/>
</dbReference>
<keyword evidence="10" id="KW-1185">Reference proteome</keyword>
<dbReference type="GO" id="GO:0010508">
    <property type="term" value="P:positive regulation of autophagy"/>
    <property type="evidence" value="ECO:0007669"/>
    <property type="project" value="TreeGrafter"/>
</dbReference>
<dbReference type="SMART" id="SM00220">
    <property type="entry name" value="S_TKc"/>
    <property type="match status" value="1"/>
</dbReference>
<reference evidence="9" key="3">
    <citation type="submission" date="2025-09" db="UniProtKB">
        <authorList>
            <consortium name="Ensembl"/>
        </authorList>
    </citation>
    <scope>IDENTIFICATION</scope>
</reference>
<evidence type="ECO:0000256" key="3">
    <source>
        <dbReference type="ARBA" id="ARBA00022741"/>
    </source>
</evidence>
<dbReference type="InterPro" id="IPR048941">
    <property type="entry name" value="ATG1-like_MIT2"/>
</dbReference>
<dbReference type="GO" id="GO:0004674">
    <property type="term" value="F:protein serine/threonine kinase activity"/>
    <property type="evidence" value="ECO:0007669"/>
    <property type="project" value="UniProtKB-EC"/>
</dbReference>
<dbReference type="Ensembl" id="ENSENLT00000046011.1">
    <property type="protein sequence ID" value="ENSENLP00000044899.1"/>
    <property type="gene ID" value="ENSENLG00000019094.1"/>
</dbReference>